<dbReference type="OrthoDB" id="9126850at2"/>
<dbReference type="EMBL" id="FOHZ01000005">
    <property type="protein sequence ID" value="SET16258.1"/>
    <property type="molecule type" value="Genomic_DNA"/>
</dbReference>
<dbReference type="InterPro" id="IPR018490">
    <property type="entry name" value="cNMP-bd_dom_sf"/>
</dbReference>
<dbReference type="Proteomes" id="UP000198762">
    <property type="component" value="Unassembled WGS sequence"/>
</dbReference>
<dbReference type="SMART" id="SM00100">
    <property type="entry name" value="cNMP"/>
    <property type="match status" value="1"/>
</dbReference>
<accession>A0A1I0CAW3</accession>
<dbReference type="PROSITE" id="PS50042">
    <property type="entry name" value="CNMP_BINDING_3"/>
    <property type="match status" value="1"/>
</dbReference>
<dbReference type="PANTHER" id="PTHR24567:SF68">
    <property type="entry name" value="DNA-BINDING TRANSCRIPTIONAL DUAL REGULATOR CRP"/>
    <property type="match status" value="1"/>
</dbReference>
<sequence length="250" mass="28197">MSSSCIIRHFEHYAELDQRDRELLDSLEKSPREFTRGTVIWQQGTESEHFYTVSSGWACSFRTMEDGSRQVLDLYVPGDIVGLREFAFRRRVSNLLTATNATLCPFPKHRLTDVFATSRLLCNLFFLIAARDQAILVERLINLGRRSAREKVAHFLLEMAHRLDKACVDVDDCNHLPLTQVVLADALGLSTVHVNRTLNELKQEGLTTLGPDGITLLDRNGLQDVAGFDPEYLEEDVTSLLKNIGARPPA</sequence>
<keyword evidence="3" id="KW-0804">Transcription</keyword>
<name>A0A1I0CAW3_9GAMM</name>
<proteinExistence type="predicted"/>
<evidence type="ECO:0000256" key="1">
    <source>
        <dbReference type="ARBA" id="ARBA00023015"/>
    </source>
</evidence>
<evidence type="ECO:0000313" key="7">
    <source>
        <dbReference type="Proteomes" id="UP000198762"/>
    </source>
</evidence>
<keyword evidence="6" id="KW-0418">Kinase</keyword>
<keyword evidence="6" id="KW-0808">Transferase</keyword>
<evidence type="ECO:0000256" key="3">
    <source>
        <dbReference type="ARBA" id="ARBA00023163"/>
    </source>
</evidence>
<dbReference type="GO" id="GO:0016301">
    <property type="term" value="F:kinase activity"/>
    <property type="evidence" value="ECO:0007669"/>
    <property type="project" value="UniProtKB-KW"/>
</dbReference>
<dbReference type="InterPro" id="IPR014710">
    <property type="entry name" value="RmlC-like_jellyroll"/>
</dbReference>
<keyword evidence="7" id="KW-1185">Reference proteome</keyword>
<dbReference type="CDD" id="cd00038">
    <property type="entry name" value="CAP_ED"/>
    <property type="match status" value="1"/>
</dbReference>
<dbReference type="Gene3D" id="2.60.120.10">
    <property type="entry name" value="Jelly Rolls"/>
    <property type="match status" value="1"/>
</dbReference>
<dbReference type="SMART" id="SM00419">
    <property type="entry name" value="HTH_CRP"/>
    <property type="match status" value="1"/>
</dbReference>
<dbReference type="GO" id="GO:0005829">
    <property type="term" value="C:cytosol"/>
    <property type="evidence" value="ECO:0007669"/>
    <property type="project" value="TreeGrafter"/>
</dbReference>
<evidence type="ECO:0000256" key="2">
    <source>
        <dbReference type="ARBA" id="ARBA00023125"/>
    </source>
</evidence>
<dbReference type="InterPro" id="IPR000595">
    <property type="entry name" value="cNMP-bd_dom"/>
</dbReference>
<dbReference type="InterPro" id="IPR012318">
    <property type="entry name" value="HTH_CRP"/>
</dbReference>
<dbReference type="Gene3D" id="1.10.10.10">
    <property type="entry name" value="Winged helix-like DNA-binding domain superfamily/Winged helix DNA-binding domain"/>
    <property type="match status" value="1"/>
</dbReference>
<dbReference type="SUPFAM" id="SSF51206">
    <property type="entry name" value="cAMP-binding domain-like"/>
    <property type="match status" value="1"/>
</dbReference>
<dbReference type="RefSeq" id="WP_091849861.1">
    <property type="nucleotide sequence ID" value="NZ_FOHZ01000005.1"/>
</dbReference>
<protein>
    <submittedName>
        <fullName evidence="6">cAMP-binding domain of CRP or a regulatory subunit of cAMP-dependent protein kinases</fullName>
    </submittedName>
</protein>
<dbReference type="GO" id="GO:0003700">
    <property type="term" value="F:DNA-binding transcription factor activity"/>
    <property type="evidence" value="ECO:0007669"/>
    <property type="project" value="TreeGrafter"/>
</dbReference>
<keyword evidence="1" id="KW-0805">Transcription regulation</keyword>
<dbReference type="GO" id="GO:0003677">
    <property type="term" value="F:DNA binding"/>
    <property type="evidence" value="ECO:0007669"/>
    <property type="project" value="UniProtKB-KW"/>
</dbReference>
<dbReference type="InterPro" id="IPR036390">
    <property type="entry name" value="WH_DNA-bd_sf"/>
</dbReference>
<feature type="domain" description="Cyclic nucleotide-binding" evidence="4">
    <location>
        <begin position="22"/>
        <end position="82"/>
    </location>
</feature>
<dbReference type="SUPFAM" id="SSF46785">
    <property type="entry name" value="Winged helix' DNA-binding domain"/>
    <property type="match status" value="1"/>
</dbReference>
<keyword evidence="2" id="KW-0238">DNA-binding</keyword>
<dbReference type="InterPro" id="IPR036388">
    <property type="entry name" value="WH-like_DNA-bd_sf"/>
</dbReference>
<dbReference type="Pfam" id="PF00027">
    <property type="entry name" value="cNMP_binding"/>
    <property type="match status" value="1"/>
</dbReference>
<organism evidence="6 7">
    <name type="scientific">Marinobacter segnicrescens</name>
    <dbReference type="NCBI Taxonomy" id="430453"/>
    <lineage>
        <taxon>Bacteria</taxon>
        <taxon>Pseudomonadati</taxon>
        <taxon>Pseudomonadota</taxon>
        <taxon>Gammaproteobacteria</taxon>
        <taxon>Pseudomonadales</taxon>
        <taxon>Marinobacteraceae</taxon>
        <taxon>Marinobacter</taxon>
    </lineage>
</organism>
<gene>
    <name evidence="6" type="ORF">SAMN04487962_10546</name>
</gene>
<dbReference type="AlphaFoldDB" id="A0A1I0CAW3"/>
<evidence type="ECO:0000313" key="6">
    <source>
        <dbReference type="EMBL" id="SET16258.1"/>
    </source>
</evidence>
<evidence type="ECO:0000259" key="4">
    <source>
        <dbReference type="PROSITE" id="PS50042"/>
    </source>
</evidence>
<dbReference type="InterPro" id="IPR050397">
    <property type="entry name" value="Env_Response_Regulators"/>
</dbReference>
<feature type="domain" description="HTH crp-type" evidence="5">
    <location>
        <begin position="146"/>
        <end position="220"/>
    </location>
</feature>
<dbReference type="STRING" id="430453.SAMN04487962_10546"/>
<evidence type="ECO:0000259" key="5">
    <source>
        <dbReference type="PROSITE" id="PS51063"/>
    </source>
</evidence>
<dbReference type="PROSITE" id="PS51063">
    <property type="entry name" value="HTH_CRP_2"/>
    <property type="match status" value="1"/>
</dbReference>
<dbReference type="Pfam" id="PF13545">
    <property type="entry name" value="HTH_Crp_2"/>
    <property type="match status" value="1"/>
</dbReference>
<reference evidence="7" key="1">
    <citation type="submission" date="2016-10" db="EMBL/GenBank/DDBJ databases">
        <authorList>
            <person name="Varghese N."/>
            <person name="Submissions S."/>
        </authorList>
    </citation>
    <scope>NUCLEOTIDE SEQUENCE [LARGE SCALE GENOMIC DNA]</scope>
    <source>
        <strain evidence="7">CGMCC 1.6489</strain>
    </source>
</reference>
<dbReference type="PANTHER" id="PTHR24567">
    <property type="entry name" value="CRP FAMILY TRANSCRIPTIONAL REGULATORY PROTEIN"/>
    <property type="match status" value="1"/>
</dbReference>